<keyword evidence="2" id="KW-1185">Reference proteome</keyword>
<dbReference type="RefSeq" id="WP_150903282.1">
    <property type="nucleotide sequence ID" value="NZ_VTWT01000003.1"/>
</dbReference>
<dbReference type="PROSITE" id="PS51257">
    <property type="entry name" value="PROKAR_LIPOPROTEIN"/>
    <property type="match status" value="1"/>
</dbReference>
<evidence type="ECO:0000313" key="2">
    <source>
        <dbReference type="Proteomes" id="UP000326570"/>
    </source>
</evidence>
<dbReference type="EMBL" id="VTWT01000003">
    <property type="protein sequence ID" value="KAA9340209.1"/>
    <property type="molecule type" value="Genomic_DNA"/>
</dbReference>
<reference evidence="1 2" key="1">
    <citation type="submission" date="2019-09" db="EMBL/GenBank/DDBJ databases">
        <title>Genome sequence of Adhaeribacter sp. M2.</title>
        <authorList>
            <person name="Srinivasan S."/>
        </authorList>
    </citation>
    <scope>NUCLEOTIDE SEQUENCE [LARGE SCALE GENOMIC DNA]</scope>
    <source>
        <strain evidence="1 2">M2</strain>
    </source>
</reference>
<dbReference type="Proteomes" id="UP000326570">
    <property type="component" value="Unassembled WGS sequence"/>
</dbReference>
<sequence length="280" mass="32111">MENKRGLVGIAILFTCLLFSACQKDKADRDLENPAPEPGKATEPCRLMKEITYAYISNEIVSVEEYIYDHNNLIKRINRLKGDTQLVSFLTYTYNGQGKAVEEVCYNADSTVIGKQLFTYNAVNLLKSIIFQGGSYGNYYPMPGRIDLNYNSMGQRIRADFYSASQPNLLERFFEYTYGFGVVHAKEYDATTNPAKFHQNIEFKYDSKKSRYHSLGYLNGYIPGLEKNNLSLNKEWLPGYSNHRGMAYEYNGLGFPVKGYPFASSTFWEDPTIEYQYACQ</sequence>
<proteinExistence type="predicted"/>
<organism evidence="1 2">
    <name type="scientific">Adhaeribacter soli</name>
    <dbReference type="NCBI Taxonomy" id="2607655"/>
    <lineage>
        <taxon>Bacteria</taxon>
        <taxon>Pseudomonadati</taxon>
        <taxon>Bacteroidota</taxon>
        <taxon>Cytophagia</taxon>
        <taxon>Cytophagales</taxon>
        <taxon>Hymenobacteraceae</taxon>
        <taxon>Adhaeribacter</taxon>
    </lineage>
</organism>
<evidence type="ECO:0008006" key="3">
    <source>
        <dbReference type="Google" id="ProtNLM"/>
    </source>
</evidence>
<evidence type="ECO:0000313" key="1">
    <source>
        <dbReference type="EMBL" id="KAA9340209.1"/>
    </source>
</evidence>
<gene>
    <name evidence="1" type="ORF">F0P94_07630</name>
</gene>
<dbReference type="AlphaFoldDB" id="A0A5N1J554"/>
<protein>
    <recommendedName>
        <fullName evidence="3">DUF4595 domain-containing protein</fullName>
    </recommendedName>
</protein>
<name>A0A5N1J554_9BACT</name>
<accession>A0A5N1J554</accession>
<comment type="caution">
    <text evidence="1">The sequence shown here is derived from an EMBL/GenBank/DDBJ whole genome shotgun (WGS) entry which is preliminary data.</text>
</comment>